<dbReference type="Proteomes" id="UP001482620">
    <property type="component" value="Unassembled WGS sequence"/>
</dbReference>
<gene>
    <name evidence="1" type="ORF">ILYODFUR_027898</name>
</gene>
<organism evidence="1 2">
    <name type="scientific">Ilyodon furcidens</name>
    <name type="common">goldbreast splitfin</name>
    <dbReference type="NCBI Taxonomy" id="33524"/>
    <lineage>
        <taxon>Eukaryota</taxon>
        <taxon>Metazoa</taxon>
        <taxon>Chordata</taxon>
        <taxon>Craniata</taxon>
        <taxon>Vertebrata</taxon>
        <taxon>Euteleostomi</taxon>
        <taxon>Actinopterygii</taxon>
        <taxon>Neopterygii</taxon>
        <taxon>Teleostei</taxon>
        <taxon>Neoteleostei</taxon>
        <taxon>Acanthomorphata</taxon>
        <taxon>Ovalentaria</taxon>
        <taxon>Atherinomorphae</taxon>
        <taxon>Cyprinodontiformes</taxon>
        <taxon>Goodeidae</taxon>
        <taxon>Ilyodon</taxon>
    </lineage>
</organism>
<name>A0ABV0T263_9TELE</name>
<evidence type="ECO:0000313" key="2">
    <source>
        <dbReference type="Proteomes" id="UP001482620"/>
    </source>
</evidence>
<dbReference type="EMBL" id="JAHRIQ010015318">
    <property type="protein sequence ID" value="MEQ2226481.1"/>
    <property type="molecule type" value="Genomic_DNA"/>
</dbReference>
<sequence>MFVLVSCILRSNGTQWPENKRGSANKPTSQQKHKLSAGYGTCNTQMIYSHEAPAAYMPEVVCAQAKIKVGLILIKVLVRYFGLPNFFERNAHFGRHINLGDRKSLFDSEDIHFLMVS</sequence>
<evidence type="ECO:0000313" key="1">
    <source>
        <dbReference type="EMBL" id="MEQ2226481.1"/>
    </source>
</evidence>
<reference evidence="1 2" key="1">
    <citation type="submission" date="2021-06" db="EMBL/GenBank/DDBJ databases">
        <authorList>
            <person name="Palmer J.M."/>
        </authorList>
    </citation>
    <scope>NUCLEOTIDE SEQUENCE [LARGE SCALE GENOMIC DNA]</scope>
    <source>
        <strain evidence="2">if_2019</strain>
        <tissue evidence="1">Muscle</tissue>
    </source>
</reference>
<accession>A0ABV0T263</accession>
<keyword evidence="2" id="KW-1185">Reference proteome</keyword>
<proteinExistence type="predicted"/>
<comment type="caution">
    <text evidence="1">The sequence shown here is derived from an EMBL/GenBank/DDBJ whole genome shotgun (WGS) entry which is preliminary data.</text>
</comment>
<protein>
    <submittedName>
        <fullName evidence="1">Uncharacterized protein</fullName>
    </submittedName>
</protein>